<dbReference type="EMBL" id="CDMY01000748">
    <property type="protein sequence ID" value="CEM32302.1"/>
    <property type="molecule type" value="Genomic_DNA"/>
</dbReference>
<feature type="compositionally biased region" description="Basic and acidic residues" evidence="1">
    <location>
        <begin position="137"/>
        <end position="147"/>
    </location>
</feature>
<feature type="chain" id="PRO_5005190820" evidence="2">
    <location>
        <begin position="19"/>
        <end position="234"/>
    </location>
</feature>
<dbReference type="VEuPathDB" id="CryptoDB:Vbra_1004"/>
<keyword evidence="2" id="KW-0732">Signal</keyword>
<proteinExistence type="predicted"/>
<dbReference type="SUPFAM" id="SSF54534">
    <property type="entry name" value="FKBP-like"/>
    <property type="match status" value="1"/>
</dbReference>
<protein>
    <submittedName>
        <fullName evidence="3">Uncharacterized protein</fullName>
    </submittedName>
</protein>
<keyword evidence="4" id="KW-1185">Reference proteome</keyword>
<dbReference type="InParanoid" id="A0A0G4GQ17"/>
<feature type="signal peptide" evidence="2">
    <location>
        <begin position="1"/>
        <end position="18"/>
    </location>
</feature>
<name>A0A0G4GQ17_VITBC</name>
<dbReference type="PhylomeDB" id="A0A0G4GQ17"/>
<sequence>MVVWLFAVLLVPWAAVDGFVRPPLTPLQPQMPPTSRPFQLISRLRGLRCVAAMSGGPVGLLDGHFVYEGGEGDYKLEFNGQRLAIKPSFHSHIKLCIEPDKSAVGTEKGQEREEDDQQPPSPTTVALPDAATAATDKMADSEGDTSREVSFRLYPSGAYHRVVRPGSGPKPTPDQHVKTDQVVWADDFDGQDKLDEEVFTDMRVGEVRRVIVPAGLSVTGEPTLFGEYTLVAIL</sequence>
<accession>A0A0G4GQ17</accession>
<gene>
    <name evidence="3" type="ORF">Vbra_1004</name>
</gene>
<dbReference type="OrthoDB" id="77911at2759"/>
<evidence type="ECO:0000256" key="1">
    <source>
        <dbReference type="SAM" id="MobiDB-lite"/>
    </source>
</evidence>
<feature type="region of interest" description="Disordered" evidence="1">
    <location>
        <begin position="100"/>
        <end position="147"/>
    </location>
</feature>
<organism evidence="3 4">
    <name type="scientific">Vitrella brassicaformis (strain CCMP3155)</name>
    <dbReference type="NCBI Taxonomy" id="1169540"/>
    <lineage>
        <taxon>Eukaryota</taxon>
        <taxon>Sar</taxon>
        <taxon>Alveolata</taxon>
        <taxon>Colpodellida</taxon>
        <taxon>Vitrellaceae</taxon>
        <taxon>Vitrella</taxon>
    </lineage>
</organism>
<evidence type="ECO:0000313" key="4">
    <source>
        <dbReference type="Proteomes" id="UP000041254"/>
    </source>
</evidence>
<evidence type="ECO:0000313" key="3">
    <source>
        <dbReference type="EMBL" id="CEM32302.1"/>
    </source>
</evidence>
<reference evidence="3 4" key="1">
    <citation type="submission" date="2014-11" db="EMBL/GenBank/DDBJ databases">
        <authorList>
            <person name="Zhu J."/>
            <person name="Qi W."/>
            <person name="Song R."/>
        </authorList>
    </citation>
    <scope>NUCLEOTIDE SEQUENCE [LARGE SCALE GENOMIC DNA]</scope>
</reference>
<dbReference type="Proteomes" id="UP000041254">
    <property type="component" value="Unassembled WGS sequence"/>
</dbReference>
<dbReference type="AlphaFoldDB" id="A0A0G4GQ17"/>
<evidence type="ECO:0000256" key="2">
    <source>
        <dbReference type="SAM" id="SignalP"/>
    </source>
</evidence>